<dbReference type="InterPro" id="IPR016007">
    <property type="entry name" value="Alpha_rhamnosid"/>
</dbReference>
<feature type="compositionally biased region" description="Gly residues" evidence="4">
    <location>
        <begin position="398"/>
        <end position="414"/>
    </location>
</feature>
<evidence type="ECO:0000256" key="2">
    <source>
        <dbReference type="ARBA" id="ARBA00012652"/>
    </source>
</evidence>
<dbReference type="Pfam" id="PF25788">
    <property type="entry name" value="Ig_Rha78A_N"/>
    <property type="match status" value="1"/>
</dbReference>
<evidence type="ECO:0000259" key="7">
    <source>
        <dbReference type="Pfam" id="PF17389"/>
    </source>
</evidence>
<dbReference type="InterPro" id="IPR035398">
    <property type="entry name" value="Bac_rhamnosid_C"/>
</dbReference>
<comment type="caution">
    <text evidence="9">The sequence shown here is derived from an EMBL/GenBank/DDBJ whole genome shotgun (WGS) entry which is preliminary data.</text>
</comment>
<dbReference type="InterPro" id="IPR013737">
    <property type="entry name" value="Bac_rhamnosid_N"/>
</dbReference>
<dbReference type="GO" id="GO:0016787">
    <property type="term" value="F:hydrolase activity"/>
    <property type="evidence" value="ECO:0007669"/>
    <property type="project" value="UniProtKB-KW"/>
</dbReference>
<evidence type="ECO:0000259" key="8">
    <source>
        <dbReference type="Pfam" id="PF17390"/>
    </source>
</evidence>
<dbReference type="Pfam" id="PF17390">
    <property type="entry name" value="Bac_rhamnosid_C"/>
    <property type="match status" value="1"/>
</dbReference>
<dbReference type="InterPro" id="IPR012341">
    <property type="entry name" value="6hp_glycosidase-like_sf"/>
</dbReference>
<evidence type="ECO:0000313" key="9">
    <source>
        <dbReference type="EMBL" id="MFI1966451.1"/>
    </source>
</evidence>
<dbReference type="InterPro" id="IPR008928">
    <property type="entry name" value="6-hairpin_glycosidase_sf"/>
</dbReference>
<evidence type="ECO:0000256" key="1">
    <source>
        <dbReference type="ARBA" id="ARBA00001445"/>
    </source>
</evidence>
<feature type="domain" description="Alpha-L-rhamnosidase concanavalin-like" evidence="5">
    <location>
        <begin position="338"/>
        <end position="456"/>
    </location>
</feature>
<dbReference type="Gene3D" id="2.60.420.10">
    <property type="entry name" value="Maltose phosphorylase, domain 3"/>
    <property type="match status" value="1"/>
</dbReference>
<feature type="domain" description="Alpha-L-rhamnosidase six-hairpin glycosidase" evidence="7">
    <location>
        <begin position="462"/>
        <end position="790"/>
    </location>
</feature>
<sequence>MAGHPIAAPTALRVGHLTDPLGIDSEHPDLSWRLAGGRQSAYRIQVASTPELLAADACDLWDSGRVAGERTGGVEYGGKPLGSARRAHWRVRVWGMPDEETVSPWSATACWETGLLECSDWAGAQWVTAPEWASPDLHDPSSPLPLLAKDFHLDRPVRHARLHVTALGIYEPSVNGSRVGAAYLEPGCTAYDKRLLYATYDITDALREGDNTVGLLLGNGIANVPNVPGRYEKLHVSYGLPKALAVVRVEYADGTHARVATDGTWRTALGPITLSAWFGGEEYDARRETPGWDTPAADPSRWRPAAVAEAPDATLSARTHPPIEIVETVTPVSITEPAPGVHVFDLGVNIAGLPELSVSGPPGTAVVLRPAELLYEDGTVNQRFTGRQCYDRYTLRGSGPGTGSGKSKGNGKGDAPGAAAVTETWHPRTVYHGFRYVQVEGLPGLPGPDTVRGLVLRAANARAGGFRCSDELLNGIHRLIDRAVQGNMYSVLTDCPHREKLGWLEETHLVFPAVARNYDVAAYYRKLVRDMADAQTDTGLVPGIAPEYTVFEDKFRDDPNWGGALVLAPWHLYRTYGDTTTLRATYPHMLRYLDHLASRADSGGALLSHGLGDWIAFDDSTPKAVTATFAHHRIATALREIAEVLGLPADARRHADLADRIGRAFHSAFFDPANHTYATGSQAADALALEMGVVPEAERGAVLDHLIAGIRAAGDHVTVGEVALPSLLRVLTAHGRDDVVWDLLRRTDSPSYGYQVVHGATALTERWDGPTRGSSQNHFMLGAADEWFFGSLAGIGQAEDSTAFDRIVLRPTPVGDLRHASAWYDTPRGRVSSAWERTEEGGTLRLEVTLPPGPDSRVEVPVPDGAGDVRAPGAARPVGRTDGRASFEVPPGDWEFTVTS</sequence>
<keyword evidence="10" id="KW-1185">Reference proteome</keyword>
<protein>
    <recommendedName>
        <fullName evidence="2">alpha-L-rhamnosidase</fullName>
        <ecNumber evidence="2">3.2.1.40</ecNumber>
    </recommendedName>
</protein>
<dbReference type="EC" id="3.2.1.40" evidence="2"/>
<organism evidence="9 10">
    <name type="scientific">Streptomyces pathocidini</name>
    <dbReference type="NCBI Taxonomy" id="1650571"/>
    <lineage>
        <taxon>Bacteria</taxon>
        <taxon>Bacillati</taxon>
        <taxon>Actinomycetota</taxon>
        <taxon>Actinomycetes</taxon>
        <taxon>Kitasatosporales</taxon>
        <taxon>Streptomycetaceae</taxon>
        <taxon>Streptomyces</taxon>
    </lineage>
</organism>
<reference evidence="9 10" key="1">
    <citation type="submission" date="2024-10" db="EMBL/GenBank/DDBJ databases">
        <title>The Natural Products Discovery Center: Release of the First 8490 Sequenced Strains for Exploring Actinobacteria Biosynthetic Diversity.</title>
        <authorList>
            <person name="Kalkreuter E."/>
            <person name="Kautsar S.A."/>
            <person name="Yang D."/>
            <person name="Bader C.D."/>
            <person name="Teijaro C.N."/>
            <person name="Fluegel L."/>
            <person name="Davis C.M."/>
            <person name="Simpson J.R."/>
            <person name="Lauterbach L."/>
            <person name="Steele A.D."/>
            <person name="Gui C."/>
            <person name="Meng S."/>
            <person name="Li G."/>
            <person name="Viehrig K."/>
            <person name="Ye F."/>
            <person name="Su P."/>
            <person name="Kiefer A.F."/>
            <person name="Nichols A."/>
            <person name="Cepeda A.J."/>
            <person name="Yan W."/>
            <person name="Fan B."/>
            <person name="Jiang Y."/>
            <person name="Adhikari A."/>
            <person name="Zheng C.-J."/>
            <person name="Schuster L."/>
            <person name="Cowan T.M."/>
            <person name="Smanski M.J."/>
            <person name="Chevrette M.G."/>
            <person name="De Carvalho L.P.S."/>
            <person name="Shen B."/>
        </authorList>
    </citation>
    <scope>NUCLEOTIDE SEQUENCE [LARGE SCALE GENOMIC DNA]</scope>
    <source>
        <strain evidence="9 10">NPDC020327</strain>
    </source>
</reference>
<dbReference type="EMBL" id="JBIRWE010000009">
    <property type="protein sequence ID" value="MFI1966451.1"/>
    <property type="molecule type" value="Genomic_DNA"/>
</dbReference>
<dbReference type="Pfam" id="PF05592">
    <property type="entry name" value="Bac_rhamnosid"/>
    <property type="match status" value="1"/>
</dbReference>
<dbReference type="Gene3D" id="2.60.120.260">
    <property type="entry name" value="Galactose-binding domain-like"/>
    <property type="match status" value="2"/>
</dbReference>
<dbReference type="SUPFAM" id="SSF48208">
    <property type="entry name" value="Six-hairpin glycosidases"/>
    <property type="match status" value="1"/>
</dbReference>
<dbReference type="Pfam" id="PF17389">
    <property type="entry name" value="Bac_rhamnosid6H"/>
    <property type="match status" value="1"/>
</dbReference>
<dbReference type="InterPro" id="IPR008902">
    <property type="entry name" value="Rhamnosid_concanavalin"/>
</dbReference>
<dbReference type="PIRSF" id="PIRSF010631">
    <property type="entry name" value="A-rhamnsds"/>
    <property type="match status" value="1"/>
</dbReference>
<name>A0ABW7UX63_9ACTN</name>
<evidence type="ECO:0000259" key="6">
    <source>
        <dbReference type="Pfam" id="PF08531"/>
    </source>
</evidence>
<dbReference type="Gene3D" id="1.50.10.10">
    <property type="match status" value="1"/>
</dbReference>
<evidence type="ECO:0000256" key="3">
    <source>
        <dbReference type="ARBA" id="ARBA00022801"/>
    </source>
</evidence>
<feature type="region of interest" description="Disordered" evidence="4">
    <location>
        <begin position="851"/>
        <end position="889"/>
    </location>
</feature>
<dbReference type="InterPro" id="IPR013783">
    <property type="entry name" value="Ig-like_fold"/>
</dbReference>
<feature type="domain" description="Alpha-L-rhamnosidase C-terminal" evidence="8">
    <location>
        <begin position="799"/>
        <end position="865"/>
    </location>
</feature>
<dbReference type="PANTHER" id="PTHR33307:SF11">
    <property type="entry name" value="ALPHA-L-RHAMNOSIDASE"/>
    <property type="match status" value="1"/>
</dbReference>
<accession>A0ABW7UX63</accession>
<dbReference type="Proteomes" id="UP001611548">
    <property type="component" value="Unassembled WGS sequence"/>
</dbReference>
<gene>
    <name evidence="9" type="ORF">ACH429_20470</name>
</gene>
<evidence type="ECO:0000313" key="10">
    <source>
        <dbReference type="Proteomes" id="UP001611548"/>
    </source>
</evidence>
<dbReference type="InterPro" id="IPR035396">
    <property type="entry name" value="Bac_rhamnosid6H"/>
</dbReference>
<dbReference type="Gene3D" id="2.60.40.10">
    <property type="entry name" value="Immunoglobulins"/>
    <property type="match status" value="1"/>
</dbReference>
<comment type="catalytic activity">
    <reaction evidence="1">
        <text>Hydrolysis of terminal non-reducing alpha-L-rhamnose residues in alpha-L-rhamnosides.</text>
        <dbReference type="EC" id="3.2.1.40"/>
    </reaction>
</comment>
<proteinExistence type="predicted"/>
<feature type="region of interest" description="Disordered" evidence="4">
    <location>
        <begin position="395"/>
        <end position="418"/>
    </location>
</feature>
<evidence type="ECO:0000259" key="5">
    <source>
        <dbReference type="Pfam" id="PF05592"/>
    </source>
</evidence>
<dbReference type="PANTHER" id="PTHR33307">
    <property type="entry name" value="ALPHA-RHAMNOSIDASE (EUROFUNG)"/>
    <property type="match status" value="1"/>
</dbReference>
<keyword evidence="3 9" id="KW-0378">Hydrolase</keyword>
<feature type="domain" description="Bacterial alpha-L-rhamnosidase N-terminal" evidence="6">
    <location>
        <begin position="157"/>
        <end position="327"/>
    </location>
</feature>
<dbReference type="RefSeq" id="WP_055471461.1">
    <property type="nucleotide sequence ID" value="NZ_JBIRWE010000009.1"/>
</dbReference>
<evidence type="ECO:0000256" key="4">
    <source>
        <dbReference type="SAM" id="MobiDB-lite"/>
    </source>
</evidence>
<dbReference type="Pfam" id="PF08531">
    <property type="entry name" value="Bac_rhamnosid_N"/>
    <property type="match status" value="1"/>
</dbReference>